<reference evidence="3" key="1">
    <citation type="submission" date="2022-11" db="EMBL/GenBank/DDBJ databases">
        <authorList>
            <person name="Petersen C."/>
        </authorList>
    </citation>
    <scope>NUCLEOTIDE SEQUENCE</scope>
    <source>
        <strain evidence="3">IBT 19713</strain>
    </source>
</reference>
<keyword evidence="2" id="KW-0472">Membrane</keyword>
<sequence>MSFALPGEEPDLELEASRVEIASPPPFSVNRNVHNDLLLSHLEKRYTTVSIPSTYGRLYSSPAPGTVAGIVIGSVGGVVLLFYLTFLALNPGGLARGSSSEIDEEVVVRSRPGSRRHEDMIEVVEERDRRRDSYRRRPSPRDQIIVEESMTGSHTTDSRRNDFVEVIEEESSAISSASPRPPRRRSRSRRSGVRSVNPHDHGGGSDFSEY</sequence>
<proteinExistence type="predicted"/>
<feature type="transmembrane region" description="Helical" evidence="2">
    <location>
        <begin position="67"/>
        <end position="89"/>
    </location>
</feature>
<comment type="caution">
    <text evidence="3">The sequence shown here is derived from an EMBL/GenBank/DDBJ whole genome shotgun (WGS) entry which is preliminary data.</text>
</comment>
<feature type="compositionally biased region" description="Basic and acidic residues" evidence="1">
    <location>
        <begin position="115"/>
        <end position="131"/>
    </location>
</feature>
<organism evidence="3 4">
    <name type="scientific">Penicillium chermesinum</name>
    <dbReference type="NCBI Taxonomy" id="63820"/>
    <lineage>
        <taxon>Eukaryota</taxon>
        <taxon>Fungi</taxon>
        <taxon>Dikarya</taxon>
        <taxon>Ascomycota</taxon>
        <taxon>Pezizomycotina</taxon>
        <taxon>Eurotiomycetes</taxon>
        <taxon>Eurotiomycetidae</taxon>
        <taxon>Eurotiales</taxon>
        <taxon>Aspergillaceae</taxon>
        <taxon>Penicillium</taxon>
    </lineage>
</organism>
<feature type="compositionally biased region" description="Basic residues" evidence="1">
    <location>
        <begin position="181"/>
        <end position="192"/>
    </location>
</feature>
<dbReference type="OrthoDB" id="5423884at2759"/>
<dbReference type="Proteomes" id="UP001150941">
    <property type="component" value="Unassembled WGS sequence"/>
</dbReference>
<keyword evidence="4" id="KW-1185">Reference proteome</keyword>
<keyword evidence="2" id="KW-0812">Transmembrane</keyword>
<dbReference type="EMBL" id="JAPQKS010000002">
    <property type="protein sequence ID" value="KAJ5247338.1"/>
    <property type="molecule type" value="Genomic_DNA"/>
</dbReference>
<evidence type="ECO:0000256" key="2">
    <source>
        <dbReference type="SAM" id="Phobius"/>
    </source>
</evidence>
<dbReference type="AlphaFoldDB" id="A0A9W9PIB0"/>
<evidence type="ECO:0000256" key="1">
    <source>
        <dbReference type="SAM" id="MobiDB-lite"/>
    </source>
</evidence>
<name>A0A9W9PIB0_9EURO</name>
<evidence type="ECO:0000313" key="4">
    <source>
        <dbReference type="Proteomes" id="UP001150941"/>
    </source>
</evidence>
<feature type="region of interest" description="Disordered" evidence="1">
    <location>
        <begin position="111"/>
        <end position="210"/>
    </location>
</feature>
<reference evidence="3" key="2">
    <citation type="journal article" date="2023" name="IMA Fungus">
        <title>Comparative genomic study of the Penicillium genus elucidates a diverse pangenome and 15 lateral gene transfer events.</title>
        <authorList>
            <person name="Petersen C."/>
            <person name="Sorensen T."/>
            <person name="Nielsen M.R."/>
            <person name="Sondergaard T.E."/>
            <person name="Sorensen J.L."/>
            <person name="Fitzpatrick D.A."/>
            <person name="Frisvad J.C."/>
            <person name="Nielsen K.L."/>
        </authorList>
    </citation>
    <scope>NUCLEOTIDE SEQUENCE</scope>
    <source>
        <strain evidence="3">IBT 19713</strain>
    </source>
</reference>
<accession>A0A9W9PIB0</accession>
<evidence type="ECO:0000313" key="3">
    <source>
        <dbReference type="EMBL" id="KAJ5247338.1"/>
    </source>
</evidence>
<protein>
    <submittedName>
        <fullName evidence="3">Uncharacterized protein</fullName>
    </submittedName>
</protein>
<gene>
    <name evidence="3" type="ORF">N7468_002321</name>
</gene>
<keyword evidence="2" id="KW-1133">Transmembrane helix</keyword>
<dbReference type="RefSeq" id="XP_058334759.1">
    <property type="nucleotide sequence ID" value="XM_058471618.1"/>
</dbReference>
<dbReference type="GeneID" id="83198921"/>